<organism evidence="3 4">
    <name type="scientific">Pseudogemmobacter humi</name>
    <dbReference type="NCBI Taxonomy" id="2483812"/>
    <lineage>
        <taxon>Bacteria</taxon>
        <taxon>Pseudomonadati</taxon>
        <taxon>Pseudomonadota</taxon>
        <taxon>Alphaproteobacteria</taxon>
        <taxon>Rhodobacterales</taxon>
        <taxon>Paracoccaceae</taxon>
        <taxon>Pseudogemmobacter</taxon>
    </lineage>
</organism>
<protein>
    <submittedName>
        <fullName evidence="3">Exopolysaccharide synthesis, ExoD</fullName>
    </submittedName>
</protein>
<dbReference type="AlphaFoldDB" id="A0A3P5XMP6"/>
<dbReference type="EMBL" id="UXAW01000090">
    <property type="protein sequence ID" value="VDC32087.1"/>
    <property type="molecule type" value="Genomic_DNA"/>
</dbReference>
<dbReference type="PANTHER" id="PTHR41795:SF1">
    <property type="entry name" value="EXOPOLYSACCHARIDE SYNTHESIS PROTEIN"/>
    <property type="match status" value="1"/>
</dbReference>
<dbReference type="RefSeq" id="WP_124088016.1">
    <property type="nucleotide sequence ID" value="NZ_UXAW01000090.1"/>
</dbReference>
<dbReference type="InterPro" id="IPR010331">
    <property type="entry name" value="ExoD"/>
</dbReference>
<dbReference type="Proteomes" id="UP000277498">
    <property type="component" value="Unassembled WGS sequence"/>
</dbReference>
<feature type="transmembrane region" description="Helical" evidence="2">
    <location>
        <begin position="148"/>
        <end position="181"/>
    </location>
</feature>
<dbReference type="OrthoDB" id="8550083at2"/>
<reference evidence="3 4" key="1">
    <citation type="submission" date="2018-11" db="EMBL/GenBank/DDBJ databases">
        <authorList>
            <person name="Criscuolo A."/>
        </authorList>
    </citation>
    <scope>NUCLEOTIDE SEQUENCE [LARGE SCALE GENOMIC DNA]</scope>
    <source>
        <strain evidence="3">ACIP111625</strain>
    </source>
</reference>
<keyword evidence="2" id="KW-0812">Transmembrane</keyword>
<evidence type="ECO:0000313" key="3">
    <source>
        <dbReference type="EMBL" id="VDC32087.1"/>
    </source>
</evidence>
<evidence type="ECO:0000313" key="4">
    <source>
        <dbReference type="Proteomes" id="UP000277498"/>
    </source>
</evidence>
<feature type="region of interest" description="Disordered" evidence="1">
    <location>
        <begin position="1"/>
        <end position="23"/>
    </location>
</feature>
<sequence>MKQDLPPADASPASAAPGQDPHAGDQRLSAILADLAEDASRDRIAISDMLETMRARAFGALLLIFAFPNILPSPPGLAGVLGLPLVFLSVQMVLGREPWLPQIIAKRSMDRVFFAAMVKRITPWLGRAEGLMHARLEFMAGDLAQRLLGLVCLILAVALALPIPFANLAPSAAICLIGLGILERDGLWIGIGMLASAGALVYVAGLGYALVKSALFVLQNAF</sequence>
<name>A0A3P5XMP6_9RHOB</name>
<feature type="compositionally biased region" description="Low complexity" evidence="1">
    <location>
        <begin position="1"/>
        <end position="21"/>
    </location>
</feature>
<dbReference type="PIRSF" id="PIRSF033239">
    <property type="entry name" value="ExoD"/>
    <property type="match status" value="1"/>
</dbReference>
<proteinExistence type="predicted"/>
<feature type="transmembrane region" description="Helical" evidence="2">
    <location>
        <begin position="187"/>
        <end position="211"/>
    </location>
</feature>
<keyword evidence="2" id="KW-1133">Transmembrane helix</keyword>
<accession>A0A3P5XMP6</accession>
<keyword evidence="2" id="KW-0472">Membrane</keyword>
<keyword evidence="4" id="KW-1185">Reference proteome</keyword>
<gene>
    <name evidence="3" type="ORF">XINFAN_03316</name>
</gene>
<dbReference type="Pfam" id="PF06055">
    <property type="entry name" value="ExoD"/>
    <property type="match status" value="1"/>
</dbReference>
<evidence type="ECO:0000256" key="1">
    <source>
        <dbReference type="SAM" id="MobiDB-lite"/>
    </source>
</evidence>
<dbReference type="PANTHER" id="PTHR41795">
    <property type="entry name" value="EXOPOLYSACCHARIDE SYNTHESIS PROTEIN"/>
    <property type="match status" value="1"/>
</dbReference>
<evidence type="ECO:0000256" key="2">
    <source>
        <dbReference type="SAM" id="Phobius"/>
    </source>
</evidence>